<dbReference type="RefSeq" id="WP_206573266.1">
    <property type="nucleotide sequence ID" value="NZ_JAFKCV010000003.1"/>
</dbReference>
<sequence>MSGFEQRFGGTRRLYGNQQTDWLREAHFCVVGIGGVGSWVAEAFARTAVGNLTLIDLDDICTTNTNRQIHAMLPTVGNSKVEVMAERIRLINPDCLVHCIEDFVTPDNCAEYLQKFDYVIDATDSVKAKAAIIAHCKRRKIPVLTVGGAGGQTDPTQVSVADLAKTTQDPLAAKVRAQLRRQYGFTSNPQRRFAVDCVFSTEQLKYPQADGTVCETKSLGEGSVRLDCRSGFGAAVAVTGTFGFVAAARTVDKYLQKRQRQESGQTD</sequence>
<evidence type="ECO:0000256" key="9">
    <source>
        <dbReference type="ARBA" id="ARBA00074884"/>
    </source>
</evidence>
<dbReference type="PANTHER" id="PTHR43267:SF1">
    <property type="entry name" value="TRNA THREONYLCARBAMOYLADENOSINE DEHYDRATASE"/>
    <property type="match status" value="1"/>
</dbReference>
<keyword evidence="7" id="KW-1133">Transmembrane helix</keyword>
<comment type="caution">
    <text evidence="12">The sequence shown here is derived from an EMBL/GenBank/DDBJ whole genome shotgun (WGS) entry which is preliminary data.</text>
</comment>
<accession>A0A939IR15</accession>
<keyword evidence="4" id="KW-0812">Transmembrane</keyword>
<dbReference type="CDD" id="cd00755">
    <property type="entry name" value="YgdL_like"/>
    <property type="match status" value="1"/>
</dbReference>
<organism evidence="12 13">
    <name type="scientific">Bowmanella dokdonensis</name>
    <dbReference type="NCBI Taxonomy" id="751969"/>
    <lineage>
        <taxon>Bacteria</taxon>
        <taxon>Pseudomonadati</taxon>
        <taxon>Pseudomonadota</taxon>
        <taxon>Gammaproteobacteria</taxon>
        <taxon>Alteromonadales</taxon>
        <taxon>Alteromonadaceae</taxon>
        <taxon>Bowmanella</taxon>
    </lineage>
</organism>
<dbReference type="InterPro" id="IPR035985">
    <property type="entry name" value="Ubiquitin-activating_enz"/>
</dbReference>
<evidence type="ECO:0000256" key="3">
    <source>
        <dbReference type="ARBA" id="ARBA00022598"/>
    </source>
</evidence>
<dbReference type="GO" id="GO:0016020">
    <property type="term" value="C:membrane"/>
    <property type="evidence" value="ECO:0007669"/>
    <property type="project" value="UniProtKB-SubCell"/>
</dbReference>
<dbReference type="Proteomes" id="UP000664654">
    <property type="component" value="Unassembled WGS sequence"/>
</dbReference>
<protein>
    <recommendedName>
        <fullName evidence="9">tRNA threonylcarbamoyladenosine dehydratase</fullName>
    </recommendedName>
    <alternativeName>
        <fullName evidence="10">t(6)A37 dehydratase</fullName>
    </alternativeName>
</protein>
<dbReference type="PANTHER" id="PTHR43267">
    <property type="entry name" value="TRNA THREONYLCARBAMOYLADENOSINE DEHYDRATASE"/>
    <property type="match status" value="1"/>
</dbReference>
<dbReference type="NCBIfam" id="NF011696">
    <property type="entry name" value="PRK15116.1"/>
    <property type="match status" value="1"/>
</dbReference>
<keyword evidence="6" id="KW-0067">ATP-binding</keyword>
<dbReference type="GO" id="GO:0005524">
    <property type="term" value="F:ATP binding"/>
    <property type="evidence" value="ECO:0007669"/>
    <property type="project" value="UniProtKB-KW"/>
</dbReference>
<dbReference type="GO" id="GO:0061503">
    <property type="term" value="F:tRNA threonylcarbamoyladenosine dehydratase"/>
    <property type="evidence" value="ECO:0007669"/>
    <property type="project" value="TreeGrafter"/>
</dbReference>
<evidence type="ECO:0000256" key="7">
    <source>
        <dbReference type="ARBA" id="ARBA00022989"/>
    </source>
</evidence>
<name>A0A939IR15_9ALTE</name>
<evidence type="ECO:0000313" key="12">
    <source>
        <dbReference type="EMBL" id="MBN7825167.1"/>
    </source>
</evidence>
<evidence type="ECO:0000256" key="6">
    <source>
        <dbReference type="ARBA" id="ARBA00022840"/>
    </source>
</evidence>
<evidence type="ECO:0000313" key="13">
    <source>
        <dbReference type="Proteomes" id="UP000664654"/>
    </source>
</evidence>
<dbReference type="AlphaFoldDB" id="A0A939IR15"/>
<keyword evidence="13" id="KW-1185">Reference proteome</keyword>
<keyword evidence="8" id="KW-0472">Membrane</keyword>
<reference evidence="12" key="1">
    <citation type="submission" date="2021-03" db="EMBL/GenBank/DDBJ databases">
        <title>novel species isolated from a fishpond in China.</title>
        <authorList>
            <person name="Lu H."/>
            <person name="Cai Z."/>
        </authorList>
    </citation>
    <scope>NUCLEOTIDE SEQUENCE</scope>
    <source>
        <strain evidence="12">JCM 30855</strain>
    </source>
</reference>
<dbReference type="InterPro" id="IPR000594">
    <property type="entry name" value="ThiF_NAD_FAD-bd"/>
</dbReference>
<comment type="similarity">
    <text evidence="2">Belongs to the HesA/MoeB/ThiF family.</text>
</comment>
<dbReference type="GO" id="GO:0008641">
    <property type="term" value="F:ubiquitin-like modifier activating enzyme activity"/>
    <property type="evidence" value="ECO:0007669"/>
    <property type="project" value="InterPro"/>
</dbReference>
<dbReference type="EMBL" id="JAFKCV010000003">
    <property type="protein sequence ID" value="MBN7825167.1"/>
    <property type="molecule type" value="Genomic_DNA"/>
</dbReference>
<evidence type="ECO:0000256" key="2">
    <source>
        <dbReference type="ARBA" id="ARBA00009919"/>
    </source>
</evidence>
<evidence type="ECO:0000256" key="8">
    <source>
        <dbReference type="ARBA" id="ARBA00023136"/>
    </source>
</evidence>
<evidence type="ECO:0000256" key="5">
    <source>
        <dbReference type="ARBA" id="ARBA00022741"/>
    </source>
</evidence>
<dbReference type="Gene3D" id="3.40.50.720">
    <property type="entry name" value="NAD(P)-binding Rossmann-like Domain"/>
    <property type="match status" value="1"/>
</dbReference>
<dbReference type="InterPro" id="IPR045886">
    <property type="entry name" value="ThiF/MoeB/HesA"/>
</dbReference>
<dbReference type="FunFam" id="3.40.50.720:FF:000096">
    <property type="entry name" value="tRNA cyclic N6-threonylcarbamoyladenosine(37) synthase TcdA"/>
    <property type="match status" value="1"/>
</dbReference>
<dbReference type="Pfam" id="PF00899">
    <property type="entry name" value="ThiF"/>
    <property type="match status" value="1"/>
</dbReference>
<evidence type="ECO:0000256" key="4">
    <source>
        <dbReference type="ARBA" id="ARBA00022692"/>
    </source>
</evidence>
<feature type="domain" description="THIF-type NAD/FAD binding fold" evidence="11">
    <location>
        <begin position="14"/>
        <end position="252"/>
    </location>
</feature>
<proteinExistence type="inferred from homology"/>
<evidence type="ECO:0000256" key="10">
    <source>
        <dbReference type="ARBA" id="ARBA00083375"/>
    </source>
</evidence>
<keyword evidence="5" id="KW-0547">Nucleotide-binding</keyword>
<keyword evidence="3" id="KW-0436">Ligase</keyword>
<gene>
    <name evidence="12" type="primary">tcdA</name>
    <name evidence="12" type="ORF">J0A66_08050</name>
</gene>
<evidence type="ECO:0000259" key="11">
    <source>
        <dbReference type="Pfam" id="PF00899"/>
    </source>
</evidence>
<comment type="subcellular location">
    <subcellularLocation>
        <location evidence="1">Membrane</location>
        <topology evidence="1">Single-pass membrane protein</topology>
    </subcellularLocation>
</comment>
<evidence type="ECO:0000256" key="1">
    <source>
        <dbReference type="ARBA" id="ARBA00004167"/>
    </source>
</evidence>
<dbReference type="SUPFAM" id="SSF69572">
    <property type="entry name" value="Activating enzymes of the ubiquitin-like proteins"/>
    <property type="match status" value="1"/>
</dbReference>
<dbReference type="GO" id="GO:0061504">
    <property type="term" value="P:cyclic threonylcarbamoyladenosine biosynthetic process"/>
    <property type="evidence" value="ECO:0007669"/>
    <property type="project" value="TreeGrafter"/>
</dbReference>